<evidence type="ECO:0000256" key="1">
    <source>
        <dbReference type="SAM" id="Phobius"/>
    </source>
</evidence>
<reference evidence="3" key="1">
    <citation type="journal article" date="2019" name="Int. J. Syst. Evol. Microbiol.">
        <title>The Global Catalogue of Microorganisms (GCM) 10K type strain sequencing project: providing services to taxonomists for standard genome sequencing and annotation.</title>
        <authorList>
            <consortium name="The Broad Institute Genomics Platform"/>
            <consortium name="The Broad Institute Genome Sequencing Center for Infectious Disease"/>
            <person name="Wu L."/>
            <person name="Ma J."/>
        </authorList>
    </citation>
    <scope>NUCLEOTIDE SEQUENCE [LARGE SCALE GENOMIC DNA]</scope>
    <source>
        <strain evidence="3">CECT 8531</strain>
    </source>
</reference>
<evidence type="ECO:0000313" key="2">
    <source>
        <dbReference type="EMBL" id="MFC4290958.1"/>
    </source>
</evidence>
<dbReference type="InterPro" id="IPR021354">
    <property type="entry name" value="DUF2975"/>
</dbReference>
<dbReference type="RefSeq" id="WP_381420553.1">
    <property type="nucleotide sequence ID" value="NZ_JBHSDH010000005.1"/>
</dbReference>
<protein>
    <submittedName>
        <fullName evidence="2">DUF2975 domain-containing protein</fullName>
    </submittedName>
</protein>
<name>A0ABV8RC24_9SPHN</name>
<dbReference type="Pfam" id="PF11188">
    <property type="entry name" value="DUF2975"/>
    <property type="match status" value="1"/>
</dbReference>
<gene>
    <name evidence="2" type="ORF">ACFOWX_00830</name>
</gene>
<feature type="transmembrane region" description="Helical" evidence="1">
    <location>
        <begin position="103"/>
        <end position="123"/>
    </location>
</feature>
<keyword evidence="3" id="KW-1185">Reference proteome</keyword>
<feature type="transmembrane region" description="Helical" evidence="1">
    <location>
        <begin position="12"/>
        <end position="35"/>
    </location>
</feature>
<keyword evidence="1" id="KW-0472">Membrane</keyword>
<accession>A0ABV8RC24</accession>
<evidence type="ECO:0000313" key="3">
    <source>
        <dbReference type="Proteomes" id="UP001595887"/>
    </source>
</evidence>
<organism evidence="2 3">
    <name type="scientific">Sphingorhabdus arenilitoris</name>
    <dbReference type="NCBI Taxonomy" id="1490041"/>
    <lineage>
        <taxon>Bacteria</taxon>
        <taxon>Pseudomonadati</taxon>
        <taxon>Pseudomonadota</taxon>
        <taxon>Alphaproteobacteria</taxon>
        <taxon>Sphingomonadales</taxon>
        <taxon>Sphingomonadaceae</taxon>
        <taxon>Sphingorhabdus</taxon>
    </lineage>
</organism>
<comment type="caution">
    <text evidence="2">The sequence shown here is derived from an EMBL/GenBank/DDBJ whole genome shotgun (WGS) entry which is preliminary data.</text>
</comment>
<keyword evidence="1" id="KW-1133">Transmembrane helix</keyword>
<sequence length="169" mass="18810">MLHRIVTLLKVLNWLNWILAVLFVAFAAATFIPAFGDPLTALMQRKLSADQVVEILQIWRMLALLLIPTAYAVHRIFKAIIAIVQTAITGDPFITDNAHGLRIIGWALLAIQIIDLFSGLLMMRLSEVSGEYAGWSPAVTGWLAALLMFVLARIFEHGARMRDDLEGTI</sequence>
<keyword evidence="1" id="KW-0812">Transmembrane</keyword>
<dbReference type="Proteomes" id="UP001595887">
    <property type="component" value="Unassembled WGS sequence"/>
</dbReference>
<proteinExistence type="predicted"/>
<feature type="transmembrane region" description="Helical" evidence="1">
    <location>
        <begin position="55"/>
        <end position="73"/>
    </location>
</feature>
<feature type="transmembrane region" description="Helical" evidence="1">
    <location>
        <begin position="135"/>
        <end position="155"/>
    </location>
</feature>
<dbReference type="EMBL" id="JBHSDH010000005">
    <property type="protein sequence ID" value="MFC4290958.1"/>
    <property type="molecule type" value="Genomic_DNA"/>
</dbReference>